<dbReference type="GO" id="GO:0006508">
    <property type="term" value="P:proteolysis"/>
    <property type="evidence" value="ECO:0007669"/>
    <property type="project" value="UniProtKB-KW"/>
</dbReference>
<keyword evidence="1" id="KW-1015">Disulfide bond</keyword>
<dbReference type="SUPFAM" id="SSF50494">
    <property type="entry name" value="Trypsin-like serine proteases"/>
    <property type="match status" value="1"/>
</dbReference>
<evidence type="ECO:0000259" key="3">
    <source>
        <dbReference type="PROSITE" id="PS50240"/>
    </source>
</evidence>
<dbReference type="Gene3D" id="2.40.10.10">
    <property type="entry name" value="Trypsin-like serine proteases"/>
    <property type="match status" value="2"/>
</dbReference>
<dbReference type="Proteomes" id="UP000031443">
    <property type="component" value="Unassembled WGS sequence"/>
</dbReference>
<keyword evidence="4" id="KW-0645">Protease</keyword>
<name>M7B5X0_CHEMY</name>
<dbReference type="eggNOG" id="KOG3627">
    <property type="taxonomic scope" value="Eukaryota"/>
</dbReference>
<dbReference type="PROSITE" id="PS50240">
    <property type="entry name" value="TRYPSIN_DOM"/>
    <property type="match status" value="1"/>
</dbReference>
<dbReference type="InterPro" id="IPR043504">
    <property type="entry name" value="Peptidase_S1_PA_chymotrypsin"/>
</dbReference>
<evidence type="ECO:0000256" key="2">
    <source>
        <dbReference type="SAM" id="MobiDB-lite"/>
    </source>
</evidence>
<feature type="region of interest" description="Disordered" evidence="2">
    <location>
        <begin position="505"/>
        <end position="528"/>
    </location>
</feature>
<reference evidence="5" key="1">
    <citation type="journal article" date="2013" name="Nat. Genet.">
        <title>The draft genomes of soft-shell turtle and green sea turtle yield insights into the development and evolution of the turtle-specific body plan.</title>
        <authorList>
            <person name="Wang Z."/>
            <person name="Pascual-Anaya J."/>
            <person name="Zadissa A."/>
            <person name="Li W."/>
            <person name="Niimura Y."/>
            <person name="Huang Z."/>
            <person name="Li C."/>
            <person name="White S."/>
            <person name="Xiong Z."/>
            <person name="Fang D."/>
            <person name="Wang B."/>
            <person name="Ming Y."/>
            <person name="Chen Y."/>
            <person name="Zheng Y."/>
            <person name="Kuraku S."/>
            <person name="Pignatelli M."/>
            <person name="Herrero J."/>
            <person name="Beal K."/>
            <person name="Nozawa M."/>
            <person name="Li Q."/>
            <person name="Wang J."/>
            <person name="Zhang H."/>
            <person name="Yu L."/>
            <person name="Shigenobu S."/>
            <person name="Wang J."/>
            <person name="Liu J."/>
            <person name="Flicek P."/>
            <person name="Searle S."/>
            <person name="Wang J."/>
            <person name="Kuratani S."/>
            <person name="Yin Y."/>
            <person name="Aken B."/>
            <person name="Zhang G."/>
            <person name="Irie N."/>
        </authorList>
    </citation>
    <scope>NUCLEOTIDE SEQUENCE [LARGE SCALE GENOMIC DNA]</scope>
</reference>
<dbReference type="InterPro" id="IPR001314">
    <property type="entry name" value="Peptidase_S1A"/>
</dbReference>
<evidence type="ECO:0000313" key="4">
    <source>
        <dbReference type="EMBL" id="EMP32544.1"/>
    </source>
</evidence>
<dbReference type="Pfam" id="PF00089">
    <property type="entry name" value="Trypsin"/>
    <property type="match status" value="1"/>
</dbReference>
<dbReference type="EMBL" id="KB540019">
    <property type="protein sequence ID" value="EMP32544.1"/>
    <property type="molecule type" value="Genomic_DNA"/>
</dbReference>
<sequence>MHKGCKLVMEVMEVTDSVTSVTSAAAGAAGSGAARAAEAAPGPVALAAAEQSQAPLSPSSSRRSLGVGGSSGLGVGVREGVRGSESIGLVLQSVNLFFLVTFPAVMVYRMQAITPDLYYFLLAPTLCYQLNFPRQKNCRQGYIIRRFIEMEIESTLLTEYILKLAVPNHFIWLIFFYWYFHSCLNCLAELLRFGDRQFYLDWCKLIFGSCRTDFKEYLQRVPEKSGCGTQMNLTPSSSTQAFAAVGEFPWVVSIQDLQHNHLAFGSILSEHWILSAASSFQTRHPAFAGVRITDLNVQRKTQPQYSISTIIPHEDFNEITLDKNIALLKTATPVEFSDAVQPICFPSRNLTAATLENCWVSGWLHPTAGRRAAASFLRKLSVVDVDPCPLKRIVTTECSSHRDSDNVTGCLGDPGNPVMCQAKGTGDWVLNGVLSQGGMRCYGPFLYTKVAYYSDWISATTADAGVPVYPTFARGRSAFQAPAEDLEGSFEPAEKVFQSSVISEAGADHGQPKQRPKDIKPAQEGLARAHTKSDPVYYDYYSGEMLPISKGSLRQPQILTEMSAIFLLLGLLFY</sequence>
<dbReference type="InterPro" id="IPR001254">
    <property type="entry name" value="Trypsin_dom"/>
</dbReference>
<dbReference type="GO" id="GO:0004252">
    <property type="term" value="F:serine-type endopeptidase activity"/>
    <property type="evidence" value="ECO:0007669"/>
    <property type="project" value="InterPro"/>
</dbReference>
<feature type="domain" description="Peptidase S1" evidence="3">
    <location>
        <begin position="233"/>
        <end position="462"/>
    </location>
</feature>
<dbReference type="PANTHER" id="PTHR24250:SF45">
    <property type="entry name" value="INACTIVE SERINE PROTEASE 54"/>
    <property type="match status" value="1"/>
</dbReference>
<dbReference type="InterPro" id="IPR009003">
    <property type="entry name" value="Peptidase_S1_PA"/>
</dbReference>
<keyword evidence="5" id="KW-1185">Reference proteome</keyword>
<accession>M7B5X0</accession>
<protein>
    <submittedName>
        <fullName evidence="4">Inactive serine protease 54</fullName>
    </submittedName>
</protein>
<organism evidence="4 5">
    <name type="scientific">Chelonia mydas</name>
    <name type="common">Green sea-turtle</name>
    <name type="synonym">Chelonia agassizi</name>
    <dbReference type="NCBI Taxonomy" id="8469"/>
    <lineage>
        <taxon>Eukaryota</taxon>
        <taxon>Metazoa</taxon>
        <taxon>Chordata</taxon>
        <taxon>Craniata</taxon>
        <taxon>Vertebrata</taxon>
        <taxon>Euteleostomi</taxon>
        <taxon>Archelosauria</taxon>
        <taxon>Testudinata</taxon>
        <taxon>Testudines</taxon>
        <taxon>Cryptodira</taxon>
        <taxon>Durocryptodira</taxon>
        <taxon>Americhelydia</taxon>
        <taxon>Chelonioidea</taxon>
        <taxon>Cheloniidae</taxon>
        <taxon>Chelonia</taxon>
    </lineage>
</organism>
<evidence type="ECO:0000313" key="5">
    <source>
        <dbReference type="Proteomes" id="UP000031443"/>
    </source>
</evidence>
<keyword evidence="4" id="KW-0378">Hydrolase</keyword>
<dbReference type="CDD" id="cd00190">
    <property type="entry name" value="Tryp_SPc"/>
    <property type="match status" value="1"/>
</dbReference>
<dbReference type="AlphaFoldDB" id="M7B5X0"/>
<dbReference type="FunFam" id="2.40.10.10:FF:000068">
    <property type="entry name" value="transmembrane protease serine 2"/>
    <property type="match status" value="1"/>
</dbReference>
<proteinExistence type="predicted"/>
<dbReference type="PRINTS" id="PR00722">
    <property type="entry name" value="CHYMOTRYPSIN"/>
</dbReference>
<dbReference type="STRING" id="8469.M7B5X0"/>
<gene>
    <name evidence="4" type="ORF">UY3_10333</name>
</gene>
<feature type="compositionally biased region" description="Basic and acidic residues" evidence="2">
    <location>
        <begin position="506"/>
        <end position="521"/>
    </location>
</feature>
<dbReference type="SMART" id="SM00020">
    <property type="entry name" value="Tryp_SPc"/>
    <property type="match status" value="1"/>
</dbReference>
<evidence type="ECO:0000256" key="1">
    <source>
        <dbReference type="ARBA" id="ARBA00023157"/>
    </source>
</evidence>
<dbReference type="PANTHER" id="PTHR24250">
    <property type="entry name" value="CHYMOTRYPSIN-RELATED"/>
    <property type="match status" value="1"/>
</dbReference>
<dbReference type="MEROPS" id="S01.992"/>